<evidence type="ECO:0000256" key="5">
    <source>
        <dbReference type="ARBA" id="ARBA00024722"/>
    </source>
</evidence>
<keyword evidence="8" id="KW-1185">Reference proteome</keyword>
<keyword evidence="2" id="KW-0813">Transport</keyword>
<comment type="similarity">
    <text evidence="1">Belongs to the ABC transporter superfamily.</text>
</comment>
<organism evidence="7 8">
    <name type="scientific">Bradyrhizobium iriomotense</name>
    <dbReference type="NCBI Taxonomy" id="441950"/>
    <lineage>
        <taxon>Bacteria</taxon>
        <taxon>Pseudomonadati</taxon>
        <taxon>Pseudomonadota</taxon>
        <taxon>Alphaproteobacteria</taxon>
        <taxon>Hyphomicrobiales</taxon>
        <taxon>Nitrobacteraceae</taxon>
        <taxon>Bradyrhizobium</taxon>
    </lineage>
</organism>
<protein>
    <submittedName>
        <fullName evidence="7">ABC transporter ATP-binding protein</fullName>
    </submittedName>
</protein>
<dbReference type="RefSeq" id="WP_284262192.1">
    <property type="nucleotide sequence ID" value="NZ_BSOW01000003.1"/>
</dbReference>
<dbReference type="PANTHER" id="PTHR43875:SF1">
    <property type="entry name" value="OSMOPROTECTIVE COMPOUNDS UPTAKE ATP-BINDING PROTEIN GGTA"/>
    <property type="match status" value="1"/>
</dbReference>
<evidence type="ECO:0000313" key="7">
    <source>
        <dbReference type="EMBL" id="GLR84481.1"/>
    </source>
</evidence>
<comment type="caution">
    <text evidence="7">The sequence shown here is derived from an EMBL/GenBank/DDBJ whole genome shotgun (WGS) entry which is preliminary data.</text>
</comment>
<dbReference type="SUPFAM" id="SSF50331">
    <property type="entry name" value="MOP-like"/>
    <property type="match status" value="1"/>
</dbReference>
<dbReference type="Gene3D" id="3.40.50.300">
    <property type="entry name" value="P-loop containing nucleotide triphosphate hydrolases"/>
    <property type="match status" value="1"/>
</dbReference>
<dbReference type="Gene3D" id="2.40.50.100">
    <property type="match status" value="1"/>
</dbReference>
<dbReference type="Gene3D" id="2.40.50.140">
    <property type="entry name" value="Nucleic acid-binding proteins"/>
    <property type="match status" value="1"/>
</dbReference>
<keyword evidence="3" id="KW-0547">Nucleotide-binding</keyword>
<keyword evidence="4 7" id="KW-0067">ATP-binding</keyword>
<dbReference type="Proteomes" id="UP001156905">
    <property type="component" value="Unassembled WGS sequence"/>
</dbReference>
<sequence length="368" mass="39450">MARLELNSVGKAFGAVRCANDLSLIVEPGEIVAVFGPSGSGKTVLLRMIAGMFEPDEGDILVGGRSIIGAPPEHRGVGMAFQNFALFPHMSAQDNIASGLRAKAAGGEVTSRVNSISRLLKIEHVLGHMPRELSNGQKQRTALARALIGNPEVLLLDDPLRNVDAKLRYEMRLELPSLLRRSSAAVLYVTQDYREAMAIADRIAVLIEGRLVQVARPEEIYARPASVAVARLFGDPSINLAEVTPRAEQGALTAEVAGTRVRLESPDRQPADYGACWLGVRPDDLTVARTAGEGAIPARIVAITPMHERAVLLLRFADGIEWLAALPPDAAVGSAEDSVFVRFAPEAALLFDRASGLRIGLPPRRQAA</sequence>
<accession>A0ABQ6ATD6</accession>
<name>A0ABQ6ATD6_9BRAD</name>
<dbReference type="PROSITE" id="PS50893">
    <property type="entry name" value="ABC_TRANSPORTER_2"/>
    <property type="match status" value="1"/>
</dbReference>
<dbReference type="InterPro" id="IPR047641">
    <property type="entry name" value="ABC_transpr_MalK/UgpC-like"/>
</dbReference>
<dbReference type="GO" id="GO:0005524">
    <property type="term" value="F:ATP binding"/>
    <property type="evidence" value="ECO:0007669"/>
    <property type="project" value="UniProtKB-KW"/>
</dbReference>
<evidence type="ECO:0000256" key="3">
    <source>
        <dbReference type="ARBA" id="ARBA00022741"/>
    </source>
</evidence>
<dbReference type="SUPFAM" id="SSF52540">
    <property type="entry name" value="P-loop containing nucleoside triphosphate hydrolases"/>
    <property type="match status" value="1"/>
</dbReference>
<dbReference type="InterPro" id="IPR008995">
    <property type="entry name" value="Mo/tungstate-bd_C_term_dom"/>
</dbReference>
<comment type="function">
    <text evidence="5">Involved in beta-(1--&gt;2)glucan export. Transmembrane domains (TMD) form a pore in the inner membrane and the ATP-binding domain (NBD) is responsible for energy generation.</text>
</comment>
<dbReference type="SMART" id="SM00382">
    <property type="entry name" value="AAA"/>
    <property type="match status" value="1"/>
</dbReference>
<dbReference type="InterPro" id="IPR027417">
    <property type="entry name" value="P-loop_NTPase"/>
</dbReference>
<evidence type="ECO:0000313" key="8">
    <source>
        <dbReference type="Proteomes" id="UP001156905"/>
    </source>
</evidence>
<dbReference type="Pfam" id="PF08402">
    <property type="entry name" value="TOBE_2"/>
    <property type="match status" value="1"/>
</dbReference>
<dbReference type="EMBL" id="BSOW01000003">
    <property type="protein sequence ID" value="GLR84481.1"/>
    <property type="molecule type" value="Genomic_DNA"/>
</dbReference>
<dbReference type="InterPro" id="IPR003439">
    <property type="entry name" value="ABC_transporter-like_ATP-bd"/>
</dbReference>
<gene>
    <name evidence="7" type="ORF">GCM10007857_11910</name>
</gene>
<dbReference type="PANTHER" id="PTHR43875">
    <property type="entry name" value="MALTODEXTRIN IMPORT ATP-BINDING PROTEIN MSMX"/>
    <property type="match status" value="1"/>
</dbReference>
<dbReference type="InterPro" id="IPR012340">
    <property type="entry name" value="NA-bd_OB-fold"/>
</dbReference>
<dbReference type="InterPro" id="IPR003593">
    <property type="entry name" value="AAA+_ATPase"/>
</dbReference>
<reference evidence="8" key="1">
    <citation type="journal article" date="2019" name="Int. J. Syst. Evol. Microbiol.">
        <title>The Global Catalogue of Microorganisms (GCM) 10K type strain sequencing project: providing services to taxonomists for standard genome sequencing and annotation.</title>
        <authorList>
            <consortium name="The Broad Institute Genomics Platform"/>
            <consortium name="The Broad Institute Genome Sequencing Center for Infectious Disease"/>
            <person name="Wu L."/>
            <person name="Ma J."/>
        </authorList>
    </citation>
    <scope>NUCLEOTIDE SEQUENCE [LARGE SCALE GENOMIC DNA]</scope>
    <source>
        <strain evidence="8">NBRC 102520</strain>
    </source>
</reference>
<evidence type="ECO:0000256" key="2">
    <source>
        <dbReference type="ARBA" id="ARBA00022448"/>
    </source>
</evidence>
<proteinExistence type="inferred from homology"/>
<dbReference type="InterPro" id="IPR013611">
    <property type="entry name" value="Transp-assoc_OB_typ2"/>
</dbReference>
<dbReference type="Pfam" id="PF00005">
    <property type="entry name" value="ABC_tran"/>
    <property type="match status" value="1"/>
</dbReference>
<evidence type="ECO:0000259" key="6">
    <source>
        <dbReference type="PROSITE" id="PS50893"/>
    </source>
</evidence>
<feature type="domain" description="ABC transporter" evidence="6">
    <location>
        <begin position="4"/>
        <end position="233"/>
    </location>
</feature>
<evidence type="ECO:0000256" key="4">
    <source>
        <dbReference type="ARBA" id="ARBA00022840"/>
    </source>
</evidence>
<evidence type="ECO:0000256" key="1">
    <source>
        <dbReference type="ARBA" id="ARBA00005417"/>
    </source>
</evidence>